<evidence type="ECO:0000256" key="1">
    <source>
        <dbReference type="SAM" id="Phobius"/>
    </source>
</evidence>
<feature type="transmembrane region" description="Helical" evidence="1">
    <location>
        <begin position="26"/>
        <end position="45"/>
    </location>
</feature>
<keyword evidence="1" id="KW-0812">Transmembrane</keyword>
<dbReference type="Proteomes" id="UP000243579">
    <property type="component" value="Unassembled WGS sequence"/>
</dbReference>
<keyword evidence="1" id="KW-1133">Transmembrane helix</keyword>
<name>A0A1V9YZF8_ACHHY</name>
<keyword evidence="1" id="KW-0472">Membrane</keyword>
<protein>
    <submittedName>
        <fullName evidence="2">Uncharacterized protein</fullName>
    </submittedName>
</protein>
<organism evidence="2 3">
    <name type="scientific">Achlya hypogyna</name>
    <name type="common">Oomycete</name>
    <name type="synonym">Protoachlya hypogyna</name>
    <dbReference type="NCBI Taxonomy" id="1202772"/>
    <lineage>
        <taxon>Eukaryota</taxon>
        <taxon>Sar</taxon>
        <taxon>Stramenopiles</taxon>
        <taxon>Oomycota</taxon>
        <taxon>Saprolegniomycetes</taxon>
        <taxon>Saprolegniales</taxon>
        <taxon>Achlyaceae</taxon>
        <taxon>Achlya</taxon>
    </lineage>
</organism>
<dbReference type="EMBL" id="JNBR01000559">
    <property type="protein sequence ID" value="OQR91053.1"/>
    <property type="molecule type" value="Genomic_DNA"/>
</dbReference>
<gene>
    <name evidence="2" type="ORF">ACHHYP_05012</name>
</gene>
<proteinExistence type="predicted"/>
<dbReference type="AlphaFoldDB" id="A0A1V9YZF8"/>
<evidence type="ECO:0000313" key="2">
    <source>
        <dbReference type="EMBL" id="OQR91053.1"/>
    </source>
</evidence>
<comment type="caution">
    <text evidence="2">The sequence shown here is derived from an EMBL/GenBank/DDBJ whole genome shotgun (WGS) entry which is preliminary data.</text>
</comment>
<dbReference type="OrthoDB" id="76324at2759"/>
<evidence type="ECO:0000313" key="3">
    <source>
        <dbReference type="Proteomes" id="UP000243579"/>
    </source>
</evidence>
<reference evidence="2 3" key="1">
    <citation type="journal article" date="2014" name="Genome Biol. Evol.">
        <title>The secreted proteins of Achlya hypogyna and Thraustotheca clavata identify the ancestral oomycete secretome and reveal gene acquisitions by horizontal gene transfer.</title>
        <authorList>
            <person name="Misner I."/>
            <person name="Blouin N."/>
            <person name="Leonard G."/>
            <person name="Richards T.A."/>
            <person name="Lane C.E."/>
        </authorList>
    </citation>
    <scope>NUCLEOTIDE SEQUENCE [LARGE SCALE GENOMIC DNA]</scope>
    <source>
        <strain evidence="2 3">ATCC 48635</strain>
    </source>
</reference>
<sequence length="93" mass="10896">MGLHDGNRLYKLQNDLLDGMTVQVKLIAGLSVLFLFLSFLIWLLWDRYGKEVSALYEERSRFTSTPAAEGDDDEFKAYKSLPTFFYEYNKKKK</sequence>
<accession>A0A1V9YZF8</accession>
<keyword evidence="3" id="KW-1185">Reference proteome</keyword>